<gene>
    <name evidence="1" type="ORF">JG687_00007336</name>
</gene>
<protein>
    <submittedName>
        <fullName evidence="1">Uncharacterized protein</fullName>
    </submittedName>
</protein>
<dbReference type="OrthoDB" id="90992at2759"/>
<evidence type="ECO:0000313" key="1">
    <source>
        <dbReference type="EMBL" id="KAG6962059.1"/>
    </source>
</evidence>
<name>A0A8T1UH55_9STRA</name>
<comment type="caution">
    <text evidence="1">The sequence shown here is derived from an EMBL/GenBank/DDBJ whole genome shotgun (WGS) entry which is preliminary data.</text>
</comment>
<sequence>MVSVTRVSSGRWASLDAFECQGDPLEVGQRLVSKEEALSGIGTNVGSCVCVARVPANSPEAWDYGVVTGYTWFQDRLKGELFVCFGDESTSWTFNPTEVQDLAVPSYGLRPCFPVPVVDVMPTEMRQRHSDALTHFTSSGSRATRNSSAILRRLSAPKVDESQSVPLFEVASAKVVFILIRYVVDFSYYNGSGRRVPQHVRLGETIFDEPDAVSTVRSKTDNAMETPAFLSGQLSDSDESNGDVVCVPSTPAFPATPSGKRACSASEGTEEVLRSLKQLRASNSGSASMIRSIDQVIAVRESPISLGSGSGMVSYGGTLSSKAQYQPSSLQGVIHSQLVNGMYAPMEPQLLLETLQIQHESSSVLPQAILRVFYSWDFRLRGVSIMQFSPVARGSKRVPTLNITDFSTTVSLPSATEPSGLGSVIDAVDGLAVVVETFYLPYMMELVGAARKFVVSLKSREGFTTLEVRKELVHWIDERFERVRGFLALGAKDKAQHVCAEFTFAEPSFNRDMQIITEEQLSALQSAQPQVFSTFLRKTWMQLPQFVRLLRGETACDPRPNKAFEIPPASPAWLSYQYRRQWEAIVRHAVRPNWKSSFQQQGKPAKNHASARFAINALGKQVRKGQDAWHYLVLDTELLPMLDNITCCPFGAVQKGTAPLSDDARVIQDHSYPEGASINDNTFDDEGVVVVYSGPQDLAKRILEMEKEYPGITKLMSGDVAGAFRHLAIHADHVGRIAGTIPELGLLVIDLCCPFGWTMSPKHYWTDLYASSSPKWPHQPAEGYEIRCYDLGR</sequence>
<reference evidence="1" key="1">
    <citation type="submission" date="2021-01" db="EMBL/GenBank/DDBJ databases">
        <title>Phytophthora aleatoria, a newly-described species from Pinus radiata is distinct from Phytophthora cactorum isolates based on comparative genomics.</title>
        <authorList>
            <person name="Mcdougal R."/>
            <person name="Panda P."/>
            <person name="Williams N."/>
            <person name="Studholme D.J."/>
        </authorList>
    </citation>
    <scope>NUCLEOTIDE SEQUENCE</scope>
    <source>
        <strain evidence="1">NZFS 3830</strain>
    </source>
</reference>
<dbReference type="VEuPathDB" id="FungiDB:PC110_g14662"/>
<evidence type="ECO:0000313" key="2">
    <source>
        <dbReference type="Proteomes" id="UP000688947"/>
    </source>
</evidence>
<organism evidence="1 2">
    <name type="scientific">Phytophthora cactorum</name>
    <dbReference type="NCBI Taxonomy" id="29920"/>
    <lineage>
        <taxon>Eukaryota</taxon>
        <taxon>Sar</taxon>
        <taxon>Stramenopiles</taxon>
        <taxon>Oomycota</taxon>
        <taxon>Peronosporomycetes</taxon>
        <taxon>Peronosporales</taxon>
        <taxon>Peronosporaceae</taxon>
        <taxon>Phytophthora</taxon>
    </lineage>
</organism>
<dbReference type="Proteomes" id="UP000688947">
    <property type="component" value="Unassembled WGS sequence"/>
</dbReference>
<proteinExistence type="predicted"/>
<accession>A0A8T1UH55</accession>
<dbReference type="AlphaFoldDB" id="A0A8T1UH55"/>
<dbReference type="EMBL" id="JAENGZ010000321">
    <property type="protein sequence ID" value="KAG6962059.1"/>
    <property type="molecule type" value="Genomic_DNA"/>
</dbReference>